<name>A0ABS6YCF0_9BACT</name>
<keyword evidence="1" id="KW-0224">Dipeptidase</keyword>
<dbReference type="PANTHER" id="PTHR10443">
    <property type="entry name" value="MICROSOMAL DIPEPTIDASE"/>
    <property type="match status" value="1"/>
</dbReference>
<evidence type="ECO:0000313" key="1">
    <source>
        <dbReference type="EMBL" id="MBW4769244.1"/>
    </source>
</evidence>
<organism evidence="1 2">
    <name type="scientific">Hoylesella nanceiensis</name>
    <dbReference type="NCBI Taxonomy" id="425941"/>
    <lineage>
        <taxon>Bacteria</taxon>
        <taxon>Pseudomonadati</taxon>
        <taxon>Bacteroidota</taxon>
        <taxon>Bacteroidia</taxon>
        <taxon>Bacteroidales</taxon>
        <taxon>Prevotellaceae</taxon>
        <taxon>Hoylesella</taxon>
    </lineage>
</organism>
<dbReference type="InterPro" id="IPR011697">
    <property type="entry name" value="Peptidase_C26"/>
</dbReference>
<dbReference type="Pfam" id="PF07722">
    <property type="entry name" value="Peptidase_C26"/>
    <property type="match status" value="1"/>
</dbReference>
<comment type="caution">
    <text evidence="1">The sequence shown here is derived from an EMBL/GenBank/DDBJ whole genome shotgun (WGS) entry which is preliminary data.</text>
</comment>
<evidence type="ECO:0000313" key="2">
    <source>
        <dbReference type="Proteomes" id="UP000788426"/>
    </source>
</evidence>
<dbReference type="Proteomes" id="UP000788426">
    <property type="component" value="Unassembled WGS sequence"/>
</dbReference>
<reference evidence="1 2" key="1">
    <citation type="submission" date="2021-07" db="EMBL/GenBank/DDBJ databases">
        <title>Genomic diversity and antimicrobial resistance of Prevotella spp. isolated from chronic lung disease airways.</title>
        <authorList>
            <person name="Webb K.A."/>
            <person name="Olagoke O.S."/>
            <person name="Baird T."/>
            <person name="Neill J."/>
            <person name="Pham A."/>
            <person name="Wells T.J."/>
            <person name="Ramsay K.A."/>
            <person name="Bell S.C."/>
            <person name="Sarovich D.S."/>
            <person name="Price E.P."/>
        </authorList>
    </citation>
    <scope>NUCLEOTIDE SEQUENCE [LARGE SCALE GENOMIC DNA]</scope>
    <source>
        <strain evidence="1 2">SCHI0011.S.12</strain>
    </source>
</reference>
<dbReference type="InterPro" id="IPR008257">
    <property type="entry name" value="Pept_M19"/>
</dbReference>
<keyword evidence="1" id="KW-0645">Protease</keyword>
<dbReference type="PANTHER" id="PTHR10443:SF12">
    <property type="entry name" value="DIPEPTIDASE"/>
    <property type="match status" value="1"/>
</dbReference>
<sequence length="601" mass="67301">MKSYDIKTYLKEIYSKYPESTKRPIIGITGDVEGNDVLVRNPYCQQVMKAGGAPVIIPPTEDPETIINILDSIDGIIFSGGGDFNPLWSGDEPSPRLGRINSSRDHFELLTSLLARNRQIPILGICRGLQCIAIASGGKVAQDIEESRKLAAKSLLSDGEMVRLIKHNQDADRKECTHSVEIDPNSILYSIYKTKKLFVNSFHHQAVSYIGPKLKITAKAADGVVEALESTEFKPFLAVQWHPEWLEEDGLKLFEWLTTQAKEYAQAKALHNKIITLDSHCDTPMFFDNEEVDITKRCKEVLVDLHKMAESKQDVTTMVAYLPQTIGNENFKNKNTFGIDSPKKYADFIFDKVESMISNHKDYVSIAKTPFEVMQNKFEGRRSIMLAIENGLALERDIANVKHFAKRGISYITLCHNGDNLICDSARGSKTHGGLSAYGKEVVAEMNKYGIMVDLSHAAESTFFDVLKTSKAPVVCSHSNSKALCDVPRNLTDKQLLALAEHKGVAHVTLYKGFLTRDGNATIEDAMRHLDHFINIMGVDHVGLGTDFDGDGGIIGLRDSSELIRFTIFLLRKRYSESDIRKIWGGNWLRVMEQVQKIGKR</sequence>
<dbReference type="GO" id="GO:0016805">
    <property type="term" value="F:dipeptidase activity"/>
    <property type="evidence" value="ECO:0007669"/>
    <property type="project" value="UniProtKB-KW"/>
</dbReference>
<dbReference type="EMBL" id="JAHXCT010000003">
    <property type="protein sequence ID" value="MBW4769244.1"/>
    <property type="molecule type" value="Genomic_DNA"/>
</dbReference>
<dbReference type="PROSITE" id="PS51273">
    <property type="entry name" value="GATASE_TYPE_1"/>
    <property type="match status" value="1"/>
</dbReference>
<dbReference type="CDD" id="cd01301">
    <property type="entry name" value="rDP_like"/>
    <property type="match status" value="1"/>
</dbReference>
<accession>A0ABS6YCF0</accession>
<dbReference type="EC" id="3.4.13.-" evidence="1"/>
<keyword evidence="2" id="KW-1185">Reference proteome</keyword>
<gene>
    <name evidence="1" type="ORF">KZO38_05650</name>
</gene>
<dbReference type="Pfam" id="PF01244">
    <property type="entry name" value="Peptidase_M19"/>
    <property type="match status" value="1"/>
</dbReference>
<dbReference type="PROSITE" id="PS51365">
    <property type="entry name" value="RENAL_DIPEPTIDASE_2"/>
    <property type="match status" value="1"/>
</dbReference>
<proteinExistence type="predicted"/>
<dbReference type="CDD" id="cd01745">
    <property type="entry name" value="GATase1_2"/>
    <property type="match status" value="1"/>
</dbReference>
<protein>
    <submittedName>
        <fullName evidence="1">Membrane dipeptidase</fullName>
        <ecNumber evidence="1">3.4.13.-</ecNumber>
    </submittedName>
</protein>
<dbReference type="RefSeq" id="WP_219480991.1">
    <property type="nucleotide sequence ID" value="NZ_JAHXCT010000003.1"/>
</dbReference>
<keyword evidence="1" id="KW-0378">Hydrolase</keyword>